<protein>
    <submittedName>
        <fullName evidence="2">Uncharacterized protein</fullName>
    </submittedName>
</protein>
<organism evidence="2 3">
    <name type="scientific">Penicillium rubens (strain ATCC 28089 / DSM 1075 / NRRL 1951 / Wisconsin 54-1255)</name>
    <name type="common">Penicillium chrysogenum</name>
    <dbReference type="NCBI Taxonomy" id="500485"/>
    <lineage>
        <taxon>Eukaryota</taxon>
        <taxon>Fungi</taxon>
        <taxon>Dikarya</taxon>
        <taxon>Ascomycota</taxon>
        <taxon>Pezizomycotina</taxon>
        <taxon>Eurotiomycetes</taxon>
        <taxon>Eurotiomycetidae</taxon>
        <taxon>Eurotiales</taxon>
        <taxon>Aspergillaceae</taxon>
        <taxon>Penicillium</taxon>
        <taxon>Penicillium chrysogenum species complex</taxon>
    </lineage>
</organism>
<dbReference type="VEuPathDB" id="FungiDB:PCH_Pc20g07140"/>
<reference evidence="2 3" key="1">
    <citation type="journal article" date="2008" name="Nat. Biotechnol.">
        <title>Genome sequencing and analysis of the filamentous fungus Penicillium chrysogenum.</title>
        <authorList>
            <person name="van den Berg M.A."/>
            <person name="Albang R."/>
            <person name="Albermann K."/>
            <person name="Badger J.H."/>
            <person name="Daran J.-M."/>
            <person name="Driessen A.J.M."/>
            <person name="Garcia-Estrada C."/>
            <person name="Fedorova N.D."/>
            <person name="Harris D.M."/>
            <person name="Heijne W.H.M."/>
            <person name="Joardar V.S."/>
            <person name="Kiel J.A.K.W."/>
            <person name="Kovalchuk A."/>
            <person name="Martin J.F."/>
            <person name="Nierman W.C."/>
            <person name="Nijland J.G."/>
            <person name="Pronk J.T."/>
            <person name="Roubos J.A."/>
            <person name="van der Klei I.J."/>
            <person name="van Peij N.N.M.E."/>
            <person name="Veenhuis M."/>
            <person name="von Doehren H."/>
            <person name="Wagner C."/>
            <person name="Wortman J.R."/>
            <person name="Bovenberg R.A.L."/>
        </authorList>
    </citation>
    <scope>NUCLEOTIDE SEQUENCE [LARGE SCALE GENOMIC DNA]</scope>
    <source>
        <strain evidence="3">ATCC 28089 / DSM 1075 / NRRL 1951 / Wisconsin 54-1255</strain>
    </source>
</reference>
<dbReference type="KEGG" id="pcs:N7525_009145"/>
<dbReference type="Proteomes" id="UP000000724">
    <property type="component" value="Contig Pc00c20"/>
</dbReference>
<gene>
    <name evidence="2" type="ORF">Pc20g07140</name>
    <name evidence="2" type="ORF">PCH_Pc20g07140</name>
</gene>
<sequence>MKLSSLFTSFTFLAQGFLTLALNSGQLYCGSSLNAADSHAHFPVNELYEYKKANVFSSAVYTPKGVCWKGCVRSDKAGESDYCRDLGNLYISERTEKCSADLVAEFMGKTIKTPLQQKRAELRLARGLTTCLFDSSGPNQDDEGRRTEFNDRLRWLSRTQETLAAEIKEVANGGAVLGYDTKNNAAAT</sequence>
<feature type="signal peptide" evidence="1">
    <location>
        <begin position="1"/>
        <end position="21"/>
    </location>
</feature>
<keyword evidence="3" id="KW-1185">Reference proteome</keyword>
<dbReference type="AlphaFoldDB" id="B6HDD9"/>
<name>B6HDD9_PENRW</name>
<dbReference type="GeneID" id="8308128"/>
<accession>B6HDD9</accession>
<dbReference type="RefSeq" id="XP_002563239.1">
    <property type="nucleotide sequence ID" value="XM_002563193.1"/>
</dbReference>
<keyword evidence="1" id="KW-0732">Signal</keyword>
<feature type="chain" id="PRO_5002845593" evidence="1">
    <location>
        <begin position="22"/>
        <end position="188"/>
    </location>
</feature>
<dbReference type="HOGENOM" id="CLU_1441498_0_0_1"/>
<evidence type="ECO:0000313" key="2">
    <source>
        <dbReference type="EMBL" id="CAP86043.1"/>
    </source>
</evidence>
<proteinExistence type="predicted"/>
<dbReference type="OMA" id="GESDYCR"/>
<evidence type="ECO:0000256" key="1">
    <source>
        <dbReference type="SAM" id="SignalP"/>
    </source>
</evidence>
<dbReference type="EMBL" id="AM920435">
    <property type="protein sequence ID" value="CAP86043.1"/>
    <property type="molecule type" value="Genomic_DNA"/>
</dbReference>
<dbReference type="OrthoDB" id="10425341at2759"/>
<evidence type="ECO:0000313" key="3">
    <source>
        <dbReference type="Proteomes" id="UP000000724"/>
    </source>
</evidence>